<evidence type="ECO:0000313" key="1">
    <source>
        <dbReference type="Proteomes" id="UP000095284"/>
    </source>
</evidence>
<accession>A0A1I7SI15</accession>
<sequence>MHSLGLDAPNNGMDLNDNRKINVGDVFLAFKTRFVIYGEYCSYMDSGREHILKLMKDNVQFSRMLNVSGVFDEEFW</sequence>
<dbReference type="Gene3D" id="1.20.900.10">
    <property type="entry name" value="Dbl homology (DH) domain"/>
    <property type="match status" value="1"/>
</dbReference>
<dbReference type="SUPFAM" id="SSF48065">
    <property type="entry name" value="DBL homology domain (DH-domain)"/>
    <property type="match status" value="1"/>
</dbReference>
<proteinExistence type="predicted"/>
<dbReference type="Proteomes" id="UP000095284">
    <property type="component" value="Unplaced"/>
</dbReference>
<dbReference type="AlphaFoldDB" id="A0A1I7SI15"/>
<dbReference type="WBParaSite" id="BXY_1268400.1">
    <property type="protein sequence ID" value="BXY_1268400.1"/>
    <property type="gene ID" value="BXY_1268400"/>
</dbReference>
<organism evidence="1 2">
    <name type="scientific">Bursaphelenchus xylophilus</name>
    <name type="common">Pinewood nematode worm</name>
    <name type="synonym">Aphelenchoides xylophilus</name>
    <dbReference type="NCBI Taxonomy" id="6326"/>
    <lineage>
        <taxon>Eukaryota</taxon>
        <taxon>Metazoa</taxon>
        <taxon>Ecdysozoa</taxon>
        <taxon>Nematoda</taxon>
        <taxon>Chromadorea</taxon>
        <taxon>Rhabditida</taxon>
        <taxon>Tylenchina</taxon>
        <taxon>Tylenchomorpha</taxon>
        <taxon>Aphelenchoidea</taxon>
        <taxon>Aphelenchoididae</taxon>
        <taxon>Bursaphelenchus</taxon>
    </lineage>
</organism>
<reference evidence="2" key="1">
    <citation type="submission" date="2016-11" db="UniProtKB">
        <authorList>
            <consortium name="WormBaseParasite"/>
        </authorList>
    </citation>
    <scope>IDENTIFICATION</scope>
</reference>
<evidence type="ECO:0000313" key="2">
    <source>
        <dbReference type="WBParaSite" id="BXY_1268400.1"/>
    </source>
</evidence>
<protein>
    <submittedName>
        <fullName evidence="2">Peptidase_M24 domain-containing protein</fullName>
    </submittedName>
</protein>
<dbReference type="InterPro" id="IPR035899">
    <property type="entry name" value="DBL_dom_sf"/>
</dbReference>
<name>A0A1I7SI15_BURXY</name>